<gene>
    <name evidence="7" type="ORF">NEOLEDRAFT_1141268</name>
</gene>
<evidence type="ECO:0000313" key="8">
    <source>
        <dbReference type="Proteomes" id="UP000076761"/>
    </source>
</evidence>
<dbReference type="OrthoDB" id="3251871at2759"/>
<reference evidence="7 8" key="1">
    <citation type="journal article" date="2016" name="Mol. Biol. Evol.">
        <title>Comparative Genomics of Early-Diverging Mushroom-Forming Fungi Provides Insights into the Origins of Lignocellulose Decay Capabilities.</title>
        <authorList>
            <person name="Nagy L.G."/>
            <person name="Riley R."/>
            <person name="Tritt A."/>
            <person name="Adam C."/>
            <person name="Daum C."/>
            <person name="Floudas D."/>
            <person name="Sun H."/>
            <person name="Yadav J.S."/>
            <person name="Pangilinan J."/>
            <person name="Larsson K.H."/>
            <person name="Matsuura K."/>
            <person name="Barry K."/>
            <person name="Labutti K."/>
            <person name="Kuo R."/>
            <person name="Ohm R.A."/>
            <person name="Bhattacharya S.S."/>
            <person name="Shirouzu T."/>
            <person name="Yoshinaga Y."/>
            <person name="Martin F.M."/>
            <person name="Grigoriev I.V."/>
            <person name="Hibbett D.S."/>
        </authorList>
    </citation>
    <scope>NUCLEOTIDE SEQUENCE [LARGE SCALE GENOMIC DNA]</scope>
    <source>
        <strain evidence="7 8">HHB14362 ss-1</strain>
    </source>
</reference>
<proteinExistence type="predicted"/>
<feature type="region of interest" description="Disordered" evidence="5">
    <location>
        <begin position="374"/>
        <end position="402"/>
    </location>
</feature>
<evidence type="ECO:0000256" key="5">
    <source>
        <dbReference type="SAM" id="MobiDB-lite"/>
    </source>
</evidence>
<dbReference type="GO" id="GO:0005886">
    <property type="term" value="C:plasma membrane"/>
    <property type="evidence" value="ECO:0007669"/>
    <property type="project" value="TreeGrafter"/>
</dbReference>
<dbReference type="InParanoid" id="A0A165NQN4"/>
<feature type="transmembrane region" description="Helical" evidence="6">
    <location>
        <begin position="112"/>
        <end position="129"/>
    </location>
</feature>
<dbReference type="PANTHER" id="PTHR23112">
    <property type="entry name" value="G PROTEIN-COUPLED RECEPTOR 157-RELATED"/>
    <property type="match status" value="1"/>
</dbReference>
<feature type="transmembrane region" description="Helical" evidence="6">
    <location>
        <begin position="141"/>
        <end position="164"/>
    </location>
</feature>
<dbReference type="AlphaFoldDB" id="A0A165NQN4"/>
<evidence type="ECO:0000256" key="4">
    <source>
        <dbReference type="ARBA" id="ARBA00023136"/>
    </source>
</evidence>
<organism evidence="7 8">
    <name type="scientific">Neolentinus lepideus HHB14362 ss-1</name>
    <dbReference type="NCBI Taxonomy" id="1314782"/>
    <lineage>
        <taxon>Eukaryota</taxon>
        <taxon>Fungi</taxon>
        <taxon>Dikarya</taxon>
        <taxon>Basidiomycota</taxon>
        <taxon>Agaricomycotina</taxon>
        <taxon>Agaricomycetes</taxon>
        <taxon>Gloeophyllales</taxon>
        <taxon>Gloeophyllaceae</taxon>
        <taxon>Neolentinus</taxon>
    </lineage>
</organism>
<accession>A0A165NQN4</accession>
<keyword evidence="4 6" id="KW-0472">Membrane</keyword>
<protein>
    <recommendedName>
        <fullName evidence="9">G-protein coupled receptors family 1 profile domain-containing protein</fullName>
    </recommendedName>
</protein>
<dbReference type="STRING" id="1314782.A0A165NQN4"/>
<feature type="transmembrane region" description="Helical" evidence="6">
    <location>
        <begin position="239"/>
        <end position="259"/>
    </location>
</feature>
<feature type="transmembrane region" description="Helical" evidence="6">
    <location>
        <begin position="31"/>
        <end position="55"/>
    </location>
</feature>
<keyword evidence="8" id="KW-1185">Reference proteome</keyword>
<dbReference type="GO" id="GO:0007189">
    <property type="term" value="P:adenylate cyclase-activating G protein-coupled receptor signaling pathway"/>
    <property type="evidence" value="ECO:0007669"/>
    <property type="project" value="TreeGrafter"/>
</dbReference>
<keyword evidence="3 6" id="KW-1133">Transmembrane helix</keyword>
<evidence type="ECO:0000256" key="6">
    <source>
        <dbReference type="SAM" id="Phobius"/>
    </source>
</evidence>
<evidence type="ECO:0000256" key="3">
    <source>
        <dbReference type="ARBA" id="ARBA00022989"/>
    </source>
</evidence>
<comment type="subcellular location">
    <subcellularLocation>
        <location evidence="1">Membrane</location>
        <topology evidence="1">Multi-pass membrane protein</topology>
    </subcellularLocation>
</comment>
<feature type="transmembrane region" description="Helical" evidence="6">
    <location>
        <begin position="279"/>
        <end position="300"/>
    </location>
</feature>
<evidence type="ECO:0008006" key="9">
    <source>
        <dbReference type="Google" id="ProtNLM"/>
    </source>
</evidence>
<evidence type="ECO:0000313" key="7">
    <source>
        <dbReference type="EMBL" id="KZT19968.1"/>
    </source>
</evidence>
<dbReference type="PANTHER" id="PTHR23112:SF0">
    <property type="entry name" value="TRANSMEMBRANE PROTEIN 116"/>
    <property type="match status" value="1"/>
</dbReference>
<dbReference type="EMBL" id="KV425628">
    <property type="protein sequence ID" value="KZT19968.1"/>
    <property type="molecule type" value="Genomic_DNA"/>
</dbReference>
<dbReference type="GO" id="GO:0004930">
    <property type="term" value="F:G protein-coupled receptor activity"/>
    <property type="evidence" value="ECO:0007669"/>
    <property type="project" value="TreeGrafter"/>
</dbReference>
<sequence>MPAYSGPSSYEDEVEKTSFDWTTQRQRTTKWVSASTATASLVAVIVVLILVAFLFKEHRSRLLLRRQSFKMLFSVIVASILNASMFLVETLLRGPSPWCTVTIFCGFLTENFINFVIMLLSVNLQLVFVHGLRTEGFFKWYIGGSFFLSLIIVIPGTAANAWGWDTVAGICYVRLVGAGRRTAWQIGTIYFWTLLSTVIAFVCTVIVIIHLIARRTRRELVFIQTGISRLNNENVLRSAVWRIVTYPIIMIICNVISATSDLSLDQAHGITTFPEYALWTTYAFVYGALPLIYSLVIIFVDPSFSVALRDWLKGYSSTDGNDTSGDSHRPNIRIHLAPSERGAGEGGEELRDMSTLRAKGSLADVKIHAGLQESDNESVHHVHISPASSKDPPATLRASHDITSVRREFEERQQANRDFRARLQAQLEQM</sequence>
<keyword evidence="2 6" id="KW-0812">Transmembrane</keyword>
<feature type="transmembrane region" description="Helical" evidence="6">
    <location>
        <begin position="189"/>
        <end position="213"/>
    </location>
</feature>
<evidence type="ECO:0000256" key="1">
    <source>
        <dbReference type="ARBA" id="ARBA00004141"/>
    </source>
</evidence>
<dbReference type="Proteomes" id="UP000076761">
    <property type="component" value="Unassembled WGS sequence"/>
</dbReference>
<name>A0A165NQN4_9AGAM</name>
<evidence type="ECO:0000256" key="2">
    <source>
        <dbReference type="ARBA" id="ARBA00022692"/>
    </source>
</evidence>
<feature type="transmembrane region" description="Helical" evidence="6">
    <location>
        <begin position="71"/>
        <end position="92"/>
    </location>
</feature>
<feature type="region of interest" description="Disordered" evidence="5">
    <location>
        <begin position="318"/>
        <end position="348"/>
    </location>
</feature>